<dbReference type="STRING" id="35608.A0A2U1NGH1"/>
<dbReference type="EMBL" id="PKPP01002873">
    <property type="protein sequence ID" value="PWA72603.1"/>
    <property type="molecule type" value="Genomic_DNA"/>
</dbReference>
<dbReference type="AlphaFoldDB" id="A0A2U1NGH1"/>
<dbReference type="PANTHER" id="PTHR14363">
    <property type="entry name" value="HEPARANASE-RELATED"/>
    <property type="match status" value="1"/>
</dbReference>
<keyword evidence="2" id="KW-1185">Reference proteome</keyword>
<dbReference type="OrthoDB" id="726732at2759"/>
<dbReference type="Proteomes" id="UP000245207">
    <property type="component" value="Unassembled WGS sequence"/>
</dbReference>
<reference evidence="1 2" key="1">
    <citation type="journal article" date="2018" name="Mol. Plant">
        <title>The genome of Artemisia annua provides insight into the evolution of Asteraceae family and artemisinin biosynthesis.</title>
        <authorList>
            <person name="Shen Q."/>
            <person name="Zhang L."/>
            <person name="Liao Z."/>
            <person name="Wang S."/>
            <person name="Yan T."/>
            <person name="Shi P."/>
            <person name="Liu M."/>
            <person name="Fu X."/>
            <person name="Pan Q."/>
            <person name="Wang Y."/>
            <person name="Lv Z."/>
            <person name="Lu X."/>
            <person name="Zhang F."/>
            <person name="Jiang W."/>
            <person name="Ma Y."/>
            <person name="Chen M."/>
            <person name="Hao X."/>
            <person name="Li L."/>
            <person name="Tang Y."/>
            <person name="Lv G."/>
            <person name="Zhou Y."/>
            <person name="Sun X."/>
            <person name="Brodelius P.E."/>
            <person name="Rose J.K.C."/>
            <person name="Tang K."/>
        </authorList>
    </citation>
    <scope>NUCLEOTIDE SEQUENCE [LARGE SCALE GENOMIC DNA]</scope>
    <source>
        <strain evidence="2">cv. Huhao1</strain>
        <tissue evidence="1">Leaf</tissue>
    </source>
</reference>
<dbReference type="GO" id="GO:0009505">
    <property type="term" value="C:plant-type cell wall"/>
    <property type="evidence" value="ECO:0007669"/>
    <property type="project" value="TreeGrafter"/>
</dbReference>
<dbReference type="Pfam" id="PF03662">
    <property type="entry name" value="Glyco_hydro_79n"/>
    <property type="match status" value="1"/>
</dbReference>
<accession>A0A2U1NGH1</accession>
<dbReference type="GO" id="GO:0016020">
    <property type="term" value="C:membrane"/>
    <property type="evidence" value="ECO:0007669"/>
    <property type="project" value="InterPro"/>
</dbReference>
<name>A0A2U1NGH1_ARTAN</name>
<evidence type="ECO:0000313" key="1">
    <source>
        <dbReference type="EMBL" id="PWA72603.1"/>
    </source>
</evidence>
<organism evidence="1 2">
    <name type="scientific">Artemisia annua</name>
    <name type="common">Sweet wormwood</name>
    <dbReference type="NCBI Taxonomy" id="35608"/>
    <lineage>
        <taxon>Eukaryota</taxon>
        <taxon>Viridiplantae</taxon>
        <taxon>Streptophyta</taxon>
        <taxon>Embryophyta</taxon>
        <taxon>Tracheophyta</taxon>
        <taxon>Spermatophyta</taxon>
        <taxon>Magnoliopsida</taxon>
        <taxon>eudicotyledons</taxon>
        <taxon>Gunneridae</taxon>
        <taxon>Pentapetalae</taxon>
        <taxon>asterids</taxon>
        <taxon>campanulids</taxon>
        <taxon>Asterales</taxon>
        <taxon>Asteraceae</taxon>
        <taxon>Asteroideae</taxon>
        <taxon>Anthemideae</taxon>
        <taxon>Artemisiinae</taxon>
        <taxon>Artemisia</taxon>
    </lineage>
</organism>
<evidence type="ECO:0000313" key="2">
    <source>
        <dbReference type="Proteomes" id="UP000245207"/>
    </source>
</evidence>
<gene>
    <name evidence="1" type="ORF">CTI12_AA268950</name>
</gene>
<protein>
    <submittedName>
        <fullName evidence="1">Glycoside hydrolase, family 79</fullName>
    </submittedName>
</protein>
<comment type="caution">
    <text evidence="1">The sequence shown here is derived from an EMBL/GenBank/DDBJ whole genome shotgun (WGS) entry which is preliminary data.</text>
</comment>
<proteinExistence type="predicted"/>
<dbReference type="PANTHER" id="PTHR14363:SF17">
    <property type="entry name" value="HEPARANASE-LIKE PROTEIN 3"/>
    <property type="match status" value="1"/>
</dbReference>
<dbReference type="GO" id="GO:0004566">
    <property type="term" value="F:beta-glucuronidase activity"/>
    <property type="evidence" value="ECO:0007669"/>
    <property type="project" value="TreeGrafter"/>
</dbReference>
<sequence>MASSSCVSSDDRLITRDSIFQGGPAITDTSEAVLATADLNSRHAYPVTQDELAKSDLASCKTYYSGQNNVTNTIVFTFWYLDHLGISSVFETSILQTNLERRNYDLLNTTTFESNSDYYRFTTKV</sequence>
<keyword evidence="1" id="KW-0378">Hydrolase</keyword>
<dbReference type="InterPro" id="IPR005199">
    <property type="entry name" value="Glyco_hydro_79"/>
</dbReference>